<dbReference type="EMBL" id="CP141888">
    <property type="protein sequence ID" value="WRT68815.1"/>
    <property type="molecule type" value="Genomic_DNA"/>
</dbReference>
<evidence type="ECO:0000313" key="1">
    <source>
        <dbReference type="EMBL" id="WRT68815.1"/>
    </source>
</evidence>
<dbReference type="Proteomes" id="UP001329825">
    <property type="component" value="Chromosome 8"/>
</dbReference>
<protein>
    <submittedName>
        <fullName evidence="1">Uncharacterized protein</fullName>
    </submittedName>
</protein>
<dbReference type="RefSeq" id="XP_062793554.1">
    <property type="nucleotide sequence ID" value="XM_062937503.1"/>
</dbReference>
<keyword evidence="2" id="KW-1185">Reference proteome</keyword>
<organism evidence="1 2">
    <name type="scientific">Kwoniella shivajii</name>
    <dbReference type="NCBI Taxonomy" id="564305"/>
    <lineage>
        <taxon>Eukaryota</taxon>
        <taxon>Fungi</taxon>
        <taxon>Dikarya</taxon>
        <taxon>Basidiomycota</taxon>
        <taxon>Agaricomycotina</taxon>
        <taxon>Tremellomycetes</taxon>
        <taxon>Tremellales</taxon>
        <taxon>Cryptococcaceae</taxon>
        <taxon>Kwoniella</taxon>
    </lineage>
</organism>
<gene>
    <name evidence="1" type="ORF">IL334_005795</name>
</gene>
<evidence type="ECO:0000313" key="2">
    <source>
        <dbReference type="Proteomes" id="UP001329825"/>
    </source>
</evidence>
<accession>A0ABZ1D447</accession>
<name>A0ABZ1D447_9TREE</name>
<reference evidence="1 2" key="1">
    <citation type="submission" date="2024-01" db="EMBL/GenBank/DDBJ databases">
        <title>Comparative genomics of Cryptococcus and Kwoniella reveals pathogenesis evolution and contrasting modes of karyotype evolution via chromosome fusion or intercentromeric recombination.</title>
        <authorList>
            <person name="Coelho M.A."/>
            <person name="David-Palma M."/>
            <person name="Shea T."/>
            <person name="Bowers K."/>
            <person name="McGinley-Smith S."/>
            <person name="Mohammad A.W."/>
            <person name="Gnirke A."/>
            <person name="Yurkov A.M."/>
            <person name="Nowrousian M."/>
            <person name="Sun S."/>
            <person name="Cuomo C.A."/>
            <person name="Heitman J."/>
        </authorList>
    </citation>
    <scope>NUCLEOTIDE SEQUENCE [LARGE SCALE GENOMIC DNA]</scope>
    <source>
        <strain evidence="1">CBS 11374</strain>
    </source>
</reference>
<sequence length="120" mass="13277">MKPIRQEHQITGWEIAGKEDVLQGHGPRQMIISKDGEKVDSVAFIRLSEDGSLTMPKILRPGKGRENRGVGLIDDCFLVAGQEDGGLHASSGTRKRINGWKDCSRSRSSWPKVVNIKAVR</sequence>
<dbReference type="GeneID" id="87957925"/>
<proteinExistence type="predicted"/>